<dbReference type="AlphaFoldDB" id="A0A2P6V7V5"/>
<comment type="caution">
    <text evidence="2">The sequence shown here is derived from an EMBL/GenBank/DDBJ whole genome shotgun (WGS) entry which is preliminary data.</text>
</comment>
<evidence type="ECO:0000313" key="3">
    <source>
        <dbReference type="Proteomes" id="UP000239649"/>
    </source>
</evidence>
<protein>
    <submittedName>
        <fullName evidence="2">Ankyrin repeat family</fullName>
    </submittedName>
</protein>
<gene>
    <name evidence="2" type="ORF">C2E20_6371</name>
</gene>
<evidence type="ECO:0000313" key="2">
    <source>
        <dbReference type="EMBL" id="PSC70171.1"/>
    </source>
</evidence>
<reference evidence="2 3" key="1">
    <citation type="journal article" date="2018" name="Plant J.">
        <title>Genome sequences of Chlorella sorokiniana UTEX 1602 and Micractinium conductrix SAG 241.80: implications to maltose excretion by a green alga.</title>
        <authorList>
            <person name="Arriola M.B."/>
            <person name="Velmurugan N."/>
            <person name="Zhang Y."/>
            <person name="Plunkett M.H."/>
            <person name="Hondzo H."/>
            <person name="Barney B.M."/>
        </authorList>
    </citation>
    <scope>NUCLEOTIDE SEQUENCE [LARGE SCALE GENOMIC DNA]</scope>
    <source>
        <strain evidence="2 3">SAG 241.80</strain>
    </source>
</reference>
<name>A0A2P6V7V5_9CHLO</name>
<feature type="compositionally biased region" description="Low complexity" evidence="1">
    <location>
        <begin position="8"/>
        <end position="18"/>
    </location>
</feature>
<accession>A0A2P6V7V5</accession>
<dbReference type="Proteomes" id="UP000239649">
    <property type="component" value="Unassembled WGS sequence"/>
</dbReference>
<proteinExistence type="predicted"/>
<feature type="compositionally biased region" description="Acidic residues" evidence="1">
    <location>
        <begin position="243"/>
        <end position="257"/>
    </location>
</feature>
<feature type="region of interest" description="Disordered" evidence="1">
    <location>
        <begin position="231"/>
        <end position="257"/>
    </location>
</feature>
<keyword evidence="3" id="KW-1185">Reference proteome</keyword>
<sequence>MAQRMHAQQQQRQQQEQQQQERRQQDQQRQQGGSDDDEEAGSCTCGRCINGVLSPRNAGWIAVAADMERGDLEDLIDDAERSGEFGGAGRREPLSYCSLRGEYSHCGRCLQLLPTSAQRGELCKTFIQGYKEAFETINRVVEDGELPDVDNVLRSWQDGHWSGGNKSRFLSRGGSAEVAISHTLRLARDLAEDGRGEQDEAGEPACDNDDAWDVLSECLLDGSCMDWSDAAYECSDSDGSSAEGEEDGSGEEEDDDI</sequence>
<organism evidence="2 3">
    <name type="scientific">Micractinium conductrix</name>
    <dbReference type="NCBI Taxonomy" id="554055"/>
    <lineage>
        <taxon>Eukaryota</taxon>
        <taxon>Viridiplantae</taxon>
        <taxon>Chlorophyta</taxon>
        <taxon>core chlorophytes</taxon>
        <taxon>Trebouxiophyceae</taxon>
        <taxon>Chlorellales</taxon>
        <taxon>Chlorellaceae</taxon>
        <taxon>Chlorella clade</taxon>
        <taxon>Micractinium</taxon>
    </lineage>
</organism>
<feature type="region of interest" description="Disordered" evidence="1">
    <location>
        <begin position="1"/>
        <end position="41"/>
    </location>
</feature>
<dbReference type="EMBL" id="LHPF02000021">
    <property type="protein sequence ID" value="PSC70171.1"/>
    <property type="molecule type" value="Genomic_DNA"/>
</dbReference>
<evidence type="ECO:0000256" key="1">
    <source>
        <dbReference type="SAM" id="MobiDB-lite"/>
    </source>
</evidence>
<dbReference type="OrthoDB" id="508139at2759"/>